<dbReference type="RefSeq" id="XP_022643471.1">
    <property type="nucleotide sequence ID" value="XM_022787736.1"/>
</dbReference>
<organism evidence="1 2">
    <name type="scientific">Varroa destructor</name>
    <name type="common">Honeybee mite</name>
    <dbReference type="NCBI Taxonomy" id="109461"/>
    <lineage>
        <taxon>Eukaryota</taxon>
        <taxon>Metazoa</taxon>
        <taxon>Ecdysozoa</taxon>
        <taxon>Arthropoda</taxon>
        <taxon>Chelicerata</taxon>
        <taxon>Arachnida</taxon>
        <taxon>Acari</taxon>
        <taxon>Parasitiformes</taxon>
        <taxon>Mesostigmata</taxon>
        <taxon>Gamasina</taxon>
        <taxon>Dermanyssoidea</taxon>
        <taxon>Varroidae</taxon>
        <taxon>Varroa</taxon>
    </lineage>
</organism>
<protein>
    <submittedName>
        <fullName evidence="1">Uncharacterized protein</fullName>
    </submittedName>
</protein>
<evidence type="ECO:0000313" key="2">
    <source>
        <dbReference type="Proteomes" id="UP000594260"/>
    </source>
</evidence>
<accession>A0A7M7M8B5</accession>
<dbReference type="GeneID" id="111242848"/>
<dbReference type="Proteomes" id="UP000594260">
    <property type="component" value="Unplaced"/>
</dbReference>
<keyword evidence="2" id="KW-1185">Reference proteome</keyword>
<reference evidence="1" key="1">
    <citation type="submission" date="2021-01" db="UniProtKB">
        <authorList>
            <consortium name="EnsemblMetazoa"/>
        </authorList>
    </citation>
    <scope>IDENTIFICATION</scope>
</reference>
<sequence>MTSLNARNISIVEITNKGRLLFRQLRRELCSKCIFEVVCLSGQKTGLKNQINQRGATSGITSAGEPVLLRPYAISLLTRPSTLTASRGIPFVQRMVRSEYASHPFSFLKRGVMMGVDLPDFIMNQQNGNRIQAFRNRLIQSGRR</sequence>
<name>A0A7M7M8B5_VARDE</name>
<dbReference type="EnsemblMetazoa" id="XM_022787736">
    <property type="protein sequence ID" value="XP_022643471"/>
    <property type="gene ID" value="LOC111242848"/>
</dbReference>
<proteinExistence type="predicted"/>
<dbReference type="AlphaFoldDB" id="A0A7M7M8B5"/>
<evidence type="ECO:0000313" key="1">
    <source>
        <dbReference type="EnsemblMetazoa" id="XP_022643471"/>
    </source>
</evidence>